<sequence length="647" mass="70778">MIRAFASAPNELDGEGKIIRRGMTSNPTAVEAEQVATYLTQAVSHHGQMMLIPQHAGRARKQSFGPGSNAKGKRRTAKPKRVYVVRADHGNTEPRVELRTPEPRTKKRNARAAVAADEISPRPSVRQEGSGNGTFDEDIEIPDYPPPTFEEAISTAALRASTWVPQASAVNLTTVTPASHQSPQAGAAPSPLLRPHLELPNPATRSFSIIVEPSSSPQTLSPTTPSTALPSPLPTISALQANANLNTLDSDSDSPGIVTRPLDVAQRQWEDDRRKGLTWQDRAMREWGRHHAVQIELPLAHEVPQPETGRPRSQSQMLPERPDVAPSQTRLTDSPPRRVPASWRETLDEPTLTQTPFAPALKRGRLNSMFPRAARSLPPTSRVRPYDLNAPDASLSDACTQASVQTRGEEVPASSHRRRLFSRGKGHSLSDGDMYAYEEPLDRWEVISAKDVPADTTVHVDPPEQSTTATSSMVSDRQKGPLCQDCDKREWERHLAARTELTLAEEVSQPEAGPSRSKSQMQSDRPAAAEAAICETPSRPSVRQERSVIQTPNTATFNTRGASAPVTNVAGNIFRGDIHVYNIGNARVFATGSVQDPSPAQPTSREHFPSGDEIARAITSLFLGNDQRRVSMAIIEAYHPRQYQAIQ</sequence>
<keyword evidence="3" id="KW-1185">Reference proteome</keyword>
<organism evidence="2 3">
    <name type="scientific">Athelia psychrophila</name>
    <dbReference type="NCBI Taxonomy" id="1759441"/>
    <lineage>
        <taxon>Eukaryota</taxon>
        <taxon>Fungi</taxon>
        <taxon>Dikarya</taxon>
        <taxon>Basidiomycota</taxon>
        <taxon>Agaricomycotina</taxon>
        <taxon>Agaricomycetes</taxon>
        <taxon>Agaricomycetidae</taxon>
        <taxon>Atheliales</taxon>
        <taxon>Atheliaceae</taxon>
        <taxon>Athelia</taxon>
    </lineage>
</organism>
<evidence type="ECO:0000313" key="3">
    <source>
        <dbReference type="Proteomes" id="UP000076532"/>
    </source>
</evidence>
<feature type="compositionally biased region" description="Polar residues" evidence="1">
    <location>
        <begin position="464"/>
        <end position="475"/>
    </location>
</feature>
<feature type="region of interest" description="Disordered" evidence="1">
    <location>
        <begin position="56"/>
        <end position="78"/>
    </location>
</feature>
<accession>A0A166RRD1</accession>
<feature type="region of interest" description="Disordered" evidence="1">
    <location>
        <begin position="298"/>
        <end position="341"/>
    </location>
</feature>
<feature type="region of interest" description="Disordered" evidence="1">
    <location>
        <begin position="94"/>
        <end position="138"/>
    </location>
</feature>
<evidence type="ECO:0000256" key="1">
    <source>
        <dbReference type="SAM" id="MobiDB-lite"/>
    </source>
</evidence>
<dbReference type="EMBL" id="KV417502">
    <property type="protein sequence ID" value="KZP28567.1"/>
    <property type="molecule type" value="Genomic_DNA"/>
</dbReference>
<evidence type="ECO:0000313" key="2">
    <source>
        <dbReference type="EMBL" id="KZP28567.1"/>
    </source>
</evidence>
<protein>
    <submittedName>
        <fullName evidence="2">Uncharacterized protein</fullName>
    </submittedName>
</protein>
<feature type="compositionally biased region" description="Basic and acidic residues" evidence="1">
    <location>
        <begin position="94"/>
        <end position="104"/>
    </location>
</feature>
<gene>
    <name evidence="2" type="ORF">FIBSPDRAFT_1039344</name>
</gene>
<proteinExistence type="predicted"/>
<feature type="region of interest" description="Disordered" evidence="1">
    <location>
        <begin position="501"/>
        <end position="548"/>
    </location>
</feature>
<dbReference type="AlphaFoldDB" id="A0A166RRD1"/>
<feature type="region of interest" description="Disordered" evidence="1">
    <location>
        <begin position="455"/>
        <end position="481"/>
    </location>
</feature>
<dbReference type="Proteomes" id="UP000076532">
    <property type="component" value="Unassembled WGS sequence"/>
</dbReference>
<name>A0A166RRD1_9AGAM</name>
<reference evidence="2 3" key="1">
    <citation type="journal article" date="2016" name="Mol. Biol. Evol.">
        <title>Comparative Genomics of Early-Diverging Mushroom-Forming Fungi Provides Insights into the Origins of Lignocellulose Decay Capabilities.</title>
        <authorList>
            <person name="Nagy L.G."/>
            <person name="Riley R."/>
            <person name="Tritt A."/>
            <person name="Adam C."/>
            <person name="Daum C."/>
            <person name="Floudas D."/>
            <person name="Sun H."/>
            <person name="Yadav J.S."/>
            <person name="Pangilinan J."/>
            <person name="Larsson K.H."/>
            <person name="Matsuura K."/>
            <person name="Barry K."/>
            <person name="Labutti K."/>
            <person name="Kuo R."/>
            <person name="Ohm R.A."/>
            <person name="Bhattacharya S.S."/>
            <person name="Shirouzu T."/>
            <person name="Yoshinaga Y."/>
            <person name="Martin F.M."/>
            <person name="Grigoriev I.V."/>
            <person name="Hibbett D.S."/>
        </authorList>
    </citation>
    <scope>NUCLEOTIDE SEQUENCE [LARGE SCALE GENOMIC DNA]</scope>
    <source>
        <strain evidence="2 3">CBS 109695</strain>
    </source>
</reference>